<gene>
    <name evidence="3" type="ORF">GCM10008174_35160</name>
</gene>
<comment type="caution">
    <text evidence="3">The sequence shown here is derived from an EMBL/GenBank/DDBJ whole genome shotgun (WGS) entry which is preliminary data.</text>
</comment>
<accession>A0A9W6N8Q5</accession>
<keyword evidence="4" id="KW-1185">Reference proteome</keyword>
<evidence type="ECO:0000256" key="1">
    <source>
        <dbReference type="SAM" id="SignalP"/>
    </source>
</evidence>
<dbReference type="Proteomes" id="UP001143309">
    <property type="component" value="Unassembled WGS sequence"/>
</dbReference>
<dbReference type="Gene3D" id="3.10.450.50">
    <property type="match status" value="1"/>
</dbReference>
<dbReference type="SUPFAM" id="SSF54427">
    <property type="entry name" value="NTF2-like"/>
    <property type="match status" value="1"/>
</dbReference>
<dbReference type="AlphaFoldDB" id="A0A9W6N8Q5"/>
<evidence type="ECO:0000259" key="2">
    <source>
        <dbReference type="Pfam" id="PF12680"/>
    </source>
</evidence>
<feature type="chain" id="PRO_5040840576" description="SnoaL-like domain-containing protein" evidence="1">
    <location>
        <begin position="19"/>
        <end position="137"/>
    </location>
</feature>
<sequence>MRIALAATALLLATPAFAGPAEEMSKSRIDAIAKGDVAAVQSAYADGAMLHWVGGPLDGVYTGADKLKTVWTKFSTAQGEQTAKVASVSEAMNPKGSTVTADVTFSGKNAVKVRYVMVWREGKLADEIWQVNPNAAY</sequence>
<organism evidence="3 4">
    <name type="scientific">Methylopila turkensis</name>
    <dbReference type="NCBI Taxonomy" id="1437816"/>
    <lineage>
        <taxon>Bacteria</taxon>
        <taxon>Pseudomonadati</taxon>
        <taxon>Pseudomonadota</taxon>
        <taxon>Alphaproteobacteria</taxon>
        <taxon>Hyphomicrobiales</taxon>
        <taxon>Methylopilaceae</taxon>
        <taxon>Methylopila</taxon>
    </lineage>
</organism>
<dbReference type="InterPro" id="IPR032710">
    <property type="entry name" value="NTF2-like_dom_sf"/>
</dbReference>
<proteinExistence type="predicted"/>
<reference evidence="3" key="1">
    <citation type="journal article" date="2014" name="Int. J. Syst. Evol. Microbiol.">
        <title>Complete genome sequence of Corynebacterium casei LMG S-19264T (=DSM 44701T), isolated from a smear-ripened cheese.</title>
        <authorList>
            <consortium name="US DOE Joint Genome Institute (JGI-PGF)"/>
            <person name="Walter F."/>
            <person name="Albersmeier A."/>
            <person name="Kalinowski J."/>
            <person name="Ruckert C."/>
        </authorList>
    </citation>
    <scope>NUCLEOTIDE SEQUENCE</scope>
    <source>
        <strain evidence="3">VKM B-2748</strain>
    </source>
</reference>
<dbReference type="EMBL" id="BSFL01000005">
    <property type="protein sequence ID" value="GLK81775.1"/>
    <property type="molecule type" value="Genomic_DNA"/>
</dbReference>
<feature type="signal peptide" evidence="1">
    <location>
        <begin position="1"/>
        <end position="18"/>
    </location>
</feature>
<dbReference type="RefSeq" id="WP_271202244.1">
    <property type="nucleotide sequence ID" value="NZ_BSFL01000005.1"/>
</dbReference>
<feature type="domain" description="SnoaL-like" evidence="2">
    <location>
        <begin position="29"/>
        <end position="120"/>
    </location>
</feature>
<dbReference type="Pfam" id="PF12680">
    <property type="entry name" value="SnoaL_2"/>
    <property type="match status" value="1"/>
</dbReference>
<keyword evidence="1" id="KW-0732">Signal</keyword>
<dbReference type="InterPro" id="IPR037401">
    <property type="entry name" value="SnoaL-like"/>
</dbReference>
<reference evidence="3" key="2">
    <citation type="submission" date="2023-01" db="EMBL/GenBank/DDBJ databases">
        <authorList>
            <person name="Sun Q."/>
            <person name="Evtushenko L."/>
        </authorList>
    </citation>
    <scope>NUCLEOTIDE SEQUENCE</scope>
    <source>
        <strain evidence="3">VKM B-2748</strain>
    </source>
</reference>
<protein>
    <recommendedName>
        <fullName evidence="2">SnoaL-like domain-containing protein</fullName>
    </recommendedName>
</protein>
<name>A0A9W6N8Q5_9HYPH</name>
<evidence type="ECO:0000313" key="4">
    <source>
        <dbReference type="Proteomes" id="UP001143309"/>
    </source>
</evidence>
<evidence type="ECO:0000313" key="3">
    <source>
        <dbReference type="EMBL" id="GLK81775.1"/>
    </source>
</evidence>